<name>A0A6A6IHU9_9PLEO</name>
<reference evidence="2" key="1">
    <citation type="journal article" date="2020" name="Stud. Mycol.">
        <title>101 Dothideomycetes genomes: a test case for predicting lifestyles and emergence of pathogens.</title>
        <authorList>
            <person name="Haridas S."/>
            <person name="Albert R."/>
            <person name="Binder M."/>
            <person name="Bloem J."/>
            <person name="Labutti K."/>
            <person name="Salamov A."/>
            <person name="Andreopoulos B."/>
            <person name="Baker S."/>
            <person name="Barry K."/>
            <person name="Bills G."/>
            <person name="Bluhm B."/>
            <person name="Cannon C."/>
            <person name="Castanera R."/>
            <person name="Culley D."/>
            <person name="Daum C."/>
            <person name="Ezra D."/>
            <person name="Gonzalez J."/>
            <person name="Henrissat B."/>
            <person name="Kuo A."/>
            <person name="Liang C."/>
            <person name="Lipzen A."/>
            <person name="Lutzoni F."/>
            <person name="Magnuson J."/>
            <person name="Mondo S."/>
            <person name="Nolan M."/>
            <person name="Ohm R."/>
            <person name="Pangilinan J."/>
            <person name="Park H.-J."/>
            <person name="Ramirez L."/>
            <person name="Alfaro M."/>
            <person name="Sun H."/>
            <person name="Tritt A."/>
            <person name="Yoshinaga Y."/>
            <person name="Zwiers L.-H."/>
            <person name="Turgeon B."/>
            <person name="Goodwin S."/>
            <person name="Spatafora J."/>
            <person name="Crous P."/>
            <person name="Grigoriev I."/>
        </authorList>
    </citation>
    <scope>NUCLEOTIDE SEQUENCE</scope>
    <source>
        <strain evidence="2">CBS 122368</strain>
    </source>
</reference>
<evidence type="ECO:0000313" key="2">
    <source>
        <dbReference type="EMBL" id="KAF2249618.1"/>
    </source>
</evidence>
<dbReference type="GeneID" id="54582090"/>
<keyword evidence="3" id="KW-1185">Reference proteome</keyword>
<feature type="compositionally biased region" description="Polar residues" evidence="1">
    <location>
        <begin position="1"/>
        <end position="11"/>
    </location>
</feature>
<organism evidence="2 3">
    <name type="scientific">Trematosphaeria pertusa</name>
    <dbReference type="NCBI Taxonomy" id="390896"/>
    <lineage>
        <taxon>Eukaryota</taxon>
        <taxon>Fungi</taxon>
        <taxon>Dikarya</taxon>
        <taxon>Ascomycota</taxon>
        <taxon>Pezizomycotina</taxon>
        <taxon>Dothideomycetes</taxon>
        <taxon>Pleosporomycetidae</taxon>
        <taxon>Pleosporales</taxon>
        <taxon>Massarineae</taxon>
        <taxon>Trematosphaeriaceae</taxon>
        <taxon>Trematosphaeria</taxon>
    </lineage>
</organism>
<evidence type="ECO:0000256" key="1">
    <source>
        <dbReference type="SAM" id="MobiDB-lite"/>
    </source>
</evidence>
<dbReference type="EMBL" id="ML987194">
    <property type="protein sequence ID" value="KAF2249618.1"/>
    <property type="molecule type" value="Genomic_DNA"/>
</dbReference>
<dbReference type="OrthoDB" id="5426911at2759"/>
<dbReference type="AlphaFoldDB" id="A0A6A6IHU9"/>
<feature type="compositionally biased region" description="Low complexity" evidence="1">
    <location>
        <begin position="190"/>
        <end position="210"/>
    </location>
</feature>
<feature type="region of interest" description="Disordered" evidence="1">
    <location>
        <begin position="1"/>
        <end position="98"/>
    </location>
</feature>
<accession>A0A6A6IHU9</accession>
<gene>
    <name evidence="2" type="ORF">BU26DRAFT_518220</name>
</gene>
<feature type="region of interest" description="Disordered" evidence="1">
    <location>
        <begin position="153"/>
        <end position="222"/>
    </location>
</feature>
<dbReference type="RefSeq" id="XP_033684622.1">
    <property type="nucleotide sequence ID" value="XM_033828760.1"/>
</dbReference>
<evidence type="ECO:0000313" key="3">
    <source>
        <dbReference type="Proteomes" id="UP000800094"/>
    </source>
</evidence>
<dbReference type="Proteomes" id="UP000800094">
    <property type="component" value="Unassembled WGS sequence"/>
</dbReference>
<proteinExistence type="predicted"/>
<feature type="compositionally biased region" description="Basic and acidic residues" evidence="1">
    <location>
        <begin position="88"/>
        <end position="97"/>
    </location>
</feature>
<sequence length="584" mass="65048">MRKSTPSSCNPSPAVASQPLPTASHPRRSNRAAPRPRPLRPTRTRRFGDTVHANRQTVRRGIDIAGKAQHSLGRPPRRIGDEASISSEPEHATHRPIQDGWTCDHGAGWDTDHVADTASPISPSCYLPHFSTAAPATDAEYIQELWTAVRAMSTGSRQTRSQKGKKKATNDEDVNAGEIPVSAPSTVMPTPSTTETFETAETASAISKTTSRSKRKKLNTMPGPRDVLFESVVMAPHHIAVNPIKTVSSGAHKYFGTVCDTGTDSDSDGDGDTVIDTDYKRLEGLDHIKIWVDASEANCEEITAEYKEMVRQRLVEAEFATFAKEELLKGVRRADPIRKDEQFRIQRMVNPSLPVNDPSHWRKPPCLDEADNEVHNWRWDVRPDCSYWISLRGFNEKWQSEVQNITYVKGNITCPYFTIEFKRDDDEEKTGAVTPAMKQVAAAGSIALYNRFLLWRRALADNDVVEARKAKRPGKAKGQSWSPTPIDEVRHFGMTLAGSSYTAWVLKPQCNEGEWVGCTMERLQTGDCSSLAADTEKLIHWINEIHRWGLTVHGPACKREIKICLRAAKVRTSDLFDGGERADG</sequence>
<protein>
    <submittedName>
        <fullName evidence="2">Uncharacterized protein</fullName>
    </submittedName>
</protein>